<sequence>MSFGGQSIVNEGPLNCTVGKCPSSAEPEELAAYNPMSEGGEPSAVGSSLSACAFSVPPAKASLGKCLNVWLCRG</sequence>
<dbReference type="AlphaFoldDB" id="A0A9D3YGG2"/>
<evidence type="ECO:0000313" key="2">
    <source>
        <dbReference type="Proteomes" id="UP000828390"/>
    </source>
</evidence>
<comment type="caution">
    <text evidence="1">The sequence shown here is derived from an EMBL/GenBank/DDBJ whole genome shotgun (WGS) entry which is preliminary data.</text>
</comment>
<accession>A0A9D3YGG2</accession>
<name>A0A9D3YGG2_DREPO</name>
<dbReference type="EMBL" id="JAIWYP010000016">
    <property type="protein sequence ID" value="KAH3698129.1"/>
    <property type="molecule type" value="Genomic_DNA"/>
</dbReference>
<reference evidence="1" key="1">
    <citation type="journal article" date="2019" name="bioRxiv">
        <title>The Genome of the Zebra Mussel, Dreissena polymorpha: A Resource for Invasive Species Research.</title>
        <authorList>
            <person name="McCartney M.A."/>
            <person name="Auch B."/>
            <person name="Kono T."/>
            <person name="Mallez S."/>
            <person name="Zhang Y."/>
            <person name="Obille A."/>
            <person name="Becker A."/>
            <person name="Abrahante J.E."/>
            <person name="Garbe J."/>
            <person name="Badalamenti J.P."/>
            <person name="Herman A."/>
            <person name="Mangelson H."/>
            <person name="Liachko I."/>
            <person name="Sullivan S."/>
            <person name="Sone E.D."/>
            <person name="Koren S."/>
            <person name="Silverstein K.A.T."/>
            <person name="Beckman K.B."/>
            <person name="Gohl D.M."/>
        </authorList>
    </citation>
    <scope>NUCLEOTIDE SEQUENCE</scope>
    <source>
        <strain evidence="1">Duluth1</strain>
        <tissue evidence="1">Whole animal</tissue>
    </source>
</reference>
<dbReference type="Proteomes" id="UP000828390">
    <property type="component" value="Unassembled WGS sequence"/>
</dbReference>
<gene>
    <name evidence="1" type="ORF">DPMN_085648</name>
</gene>
<reference evidence="1" key="2">
    <citation type="submission" date="2020-11" db="EMBL/GenBank/DDBJ databases">
        <authorList>
            <person name="McCartney M.A."/>
            <person name="Auch B."/>
            <person name="Kono T."/>
            <person name="Mallez S."/>
            <person name="Becker A."/>
            <person name="Gohl D.M."/>
            <person name="Silverstein K.A.T."/>
            <person name="Koren S."/>
            <person name="Bechman K.B."/>
            <person name="Herman A."/>
            <person name="Abrahante J.E."/>
            <person name="Garbe J."/>
        </authorList>
    </citation>
    <scope>NUCLEOTIDE SEQUENCE</scope>
    <source>
        <strain evidence="1">Duluth1</strain>
        <tissue evidence="1">Whole animal</tissue>
    </source>
</reference>
<evidence type="ECO:0000313" key="1">
    <source>
        <dbReference type="EMBL" id="KAH3698129.1"/>
    </source>
</evidence>
<protein>
    <submittedName>
        <fullName evidence="1">Uncharacterized protein</fullName>
    </submittedName>
</protein>
<keyword evidence="2" id="KW-1185">Reference proteome</keyword>
<organism evidence="1 2">
    <name type="scientific">Dreissena polymorpha</name>
    <name type="common">Zebra mussel</name>
    <name type="synonym">Mytilus polymorpha</name>
    <dbReference type="NCBI Taxonomy" id="45954"/>
    <lineage>
        <taxon>Eukaryota</taxon>
        <taxon>Metazoa</taxon>
        <taxon>Spiralia</taxon>
        <taxon>Lophotrochozoa</taxon>
        <taxon>Mollusca</taxon>
        <taxon>Bivalvia</taxon>
        <taxon>Autobranchia</taxon>
        <taxon>Heteroconchia</taxon>
        <taxon>Euheterodonta</taxon>
        <taxon>Imparidentia</taxon>
        <taxon>Neoheterodontei</taxon>
        <taxon>Myida</taxon>
        <taxon>Dreissenoidea</taxon>
        <taxon>Dreissenidae</taxon>
        <taxon>Dreissena</taxon>
    </lineage>
</organism>
<proteinExistence type="predicted"/>